<proteinExistence type="predicted"/>
<dbReference type="AlphaFoldDB" id="A0A7I7RUQ5"/>
<gene>
    <name evidence="1" type="ORF">MARA_11670</name>
</gene>
<keyword evidence="2" id="KW-1185">Reference proteome</keyword>
<evidence type="ECO:0000313" key="2">
    <source>
        <dbReference type="Proteomes" id="UP000467428"/>
    </source>
</evidence>
<accession>A0A7I7RUQ5</accession>
<sequence length="299" mass="31877">MGVDLGPQLLFLDDGLLLVLARLAQLLSRLVLELAVVHDLANRRFGIWSYFDEVEIGIRGDAKGIFDAHDSHLFTARSNQADFRYANALVDACLSADGASYVVFEEANAIGARKGPSPACRCRARMPTGRDVRRPCNARNEHLAVFVTGPLSREANGGSGTPLAVPANAETVAHASLAGMTDDPELPDEAAELPVRELAEIPAVEVITRAAVMLMSAAAEKLGLADGNPEDSPHQDLDEARRLINALAGLLKGSVEYLGLHAGPIRDGLKGLQLAFKEASAFPEEPGKGPGEWFTGPVW</sequence>
<dbReference type="EMBL" id="AP022593">
    <property type="protein sequence ID" value="BBY47699.1"/>
    <property type="molecule type" value="Genomic_DNA"/>
</dbReference>
<reference evidence="1 2" key="1">
    <citation type="journal article" date="2019" name="Emerg. Microbes Infect.">
        <title>Comprehensive subspecies identification of 175 nontuberculous mycobacteria species based on 7547 genomic profiles.</title>
        <authorList>
            <person name="Matsumoto Y."/>
            <person name="Kinjo T."/>
            <person name="Motooka D."/>
            <person name="Nabeya D."/>
            <person name="Jung N."/>
            <person name="Uechi K."/>
            <person name="Horii T."/>
            <person name="Iida T."/>
            <person name="Fujita J."/>
            <person name="Nakamura S."/>
        </authorList>
    </citation>
    <scope>NUCLEOTIDE SEQUENCE [LARGE SCALE GENOMIC DNA]</scope>
    <source>
        <strain evidence="1 2">JCM 18538</strain>
    </source>
</reference>
<dbReference type="Proteomes" id="UP000467428">
    <property type="component" value="Chromosome"/>
</dbReference>
<organism evidence="1 2">
    <name type="scientific">Mycolicibacterium arabiense</name>
    <dbReference type="NCBI Taxonomy" id="1286181"/>
    <lineage>
        <taxon>Bacteria</taxon>
        <taxon>Bacillati</taxon>
        <taxon>Actinomycetota</taxon>
        <taxon>Actinomycetes</taxon>
        <taxon>Mycobacteriales</taxon>
        <taxon>Mycobacteriaceae</taxon>
        <taxon>Mycolicibacterium</taxon>
    </lineage>
</organism>
<protein>
    <submittedName>
        <fullName evidence="1">Uncharacterized protein</fullName>
    </submittedName>
</protein>
<geneLocation type="plasmid" evidence="2">
    <name>pjcm18538 dna</name>
</geneLocation>
<dbReference type="KEGG" id="marz:MARA_11670"/>
<name>A0A7I7RUQ5_9MYCO</name>
<evidence type="ECO:0000313" key="1">
    <source>
        <dbReference type="EMBL" id="BBY47699.1"/>
    </source>
</evidence>